<dbReference type="PANTHER" id="PTHR47053:SF1">
    <property type="entry name" value="MUREIN DD-ENDOPEPTIDASE MEPH-RELATED"/>
    <property type="match status" value="1"/>
</dbReference>
<keyword evidence="5" id="KW-0732">Signal</keyword>
<dbReference type="RefSeq" id="WP_093920599.1">
    <property type="nucleotide sequence ID" value="NZ_FONW01000008.1"/>
</dbReference>
<dbReference type="SUPFAM" id="SSF54001">
    <property type="entry name" value="Cysteine proteinases"/>
    <property type="match status" value="1"/>
</dbReference>
<reference evidence="7 8" key="1">
    <citation type="submission" date="2016-10" db="EMBL/GenBank/DDBJ databases">
        <authorList>
            <person name="de Groot N.N."/>
        </authorList>
    </citation>
    <scope>NUCLEOTIDE SEQUENCE [LARGE SCALE GENOMIC DNA]</scope>
    <source>
        <strain evidence="7 8">CGMCC 1.9156</strain>
    </source>
</reference>
<keyword evidence="3 7" id="KW-0378">Hydrolase</keyword>
<keyword evidence="2" id="KW-0645">Protease</keyword>
<dbReference type="Pfam" id="PF08239">
    <property type="entry name" value="SH3_3"/>
    <property type="match status" value="1"/>
</dbReference>
<dbReference type="Pfam" id="PF00877">
    <property type="entry name" value="NLPC_P60"/>
    <property type="match status" value="1"/>
</dbReference>
<evidence type="ECO:0000256" key="4">
    <source>
        <dbReference type="ARBA" id="ARBA00022807"/>
    </source>
</evidence>
<evidence type="ECO:0000256" key="3">
    <source>
        <dbReference type="ARBA" id="ARBA00022801"/>
    </source>
</evidence>
<name>A0A1I2JB19_9BACT</name>
<dbReference type="Proteomes" id="UP000198964">
    <property type="component" value="Unassembled WGS sequence"/>
</dbReference>
<evidence type="ECO:0000259" key="6">
    <source>
        <dbReference type="PROSITE" id="PS51935"/>
    </source>
</evidence>
<evidence type="ECO:0000313" key="7">
    <source>
        <dbReference type="EMBL" id="SFF51724.1"/>
    </source>
</evidence>
<feature type="signal peptide" evidence="5">
    <location>
        <begin position="1"/>
        <end position="24"/>
    </location>
</feature>
<dbReference type="Gene3D" id="2.30.30.40">
    <property type="entry name" value="SH3 Domains"/>
    <property type="match status" value="2"/>
</dbReference>
<dbReference type="Gene3D" id="3.90.1720.10">
    <property type="entry name" value="endopeptidase domain like (from Nostoc punctiforme)"/>
    <property type="match status" value="1"/>
</dbReference>
<dbReference type="InterPro" id="IPR000064">
    <property type="entry name" value="NLP_P60_dom"/>
</dbReference>
<feature type="domain" description="NlpC/P60" evidence="6">
    <location>
        <begin position="242"/>
        <end position="377"/>
    </location>
</feature>
<organism evidence="7 8">
    <name type="scientific">Sunxiuqinia elliptica</name>
    <dbReference type="NCBI Taxonomy" id="655355"/>
    <lineage>
        <taxon>Bacteria</taxon>
        <taxon>Pseudomonadati</taxon>
        <taxon>Bacteroidota</taxon>
        <taxon>Bacteroidia</taxon>
        <taxon>Marinilabiliales</taxon>
        <taxon>Prolixibacteraceae</taxon>
        <taxon>Sunxiuqinia</taxon>
    </lineage>
</organism>
<protein>
    <submittedName>
        <fullName evidence="7">Cell wall-associated hydrolase, NlpC family</fullName>
    </submittedName>
</protein>
<dbReference type="InterPro" id="IPR003646">
    <property type="entry name" value="SH3-like_bac-type"/>
</dbReference>
<comment type="similarity">
    <text evidence="1">Belongs to the peptidase C40 family.</text>
</comment>
<dbReference type="STRING" id="655355.SAMN05216283_10883"/>
<dbReference type="InterPro" id="IPR051202">
    <property type="entry name" value="Peptidase_C40"/>
</dbReference>
<dbReference type="PANTHER" id="PTHR47053">
    <property type="entry name" value="MUREIN DD-ENDOPEPTIDASE MEPH-RELATED"/>
    <property type="match status" value="1"/>
</dbReference>
<dbReference type="EMBL" id="FONW01000008">
    <property type="protein sequence ID" value="SFF51724.1"/>
    <property type="molecule type" value="Genomic_DNA"/>
</dbReference>
<dbReference type="PROSITE" id="PS51257">
    <property type="entry name" value="PROKAR_LIPOPROTEIN"/>
    <property type="match status" value="1"/>
</dbReference>
<keyword evidence="8" id="KW-1185">Reference proteome</keyword>
<dbReference type="AlphaFoldDB" id="A0A1I2JB19"/>
<dbReference type="GO" id="GO:0006508">
    <property type="term" value="P:proteolysis"/>
    <property type="evidence" value="ECO:0007669"/>
    <property type="project" value="UniProtKB-KW"/>
</dbReference>
<dbReference type="GO" id="GO:0008234">
    <property type="term" value="F:cysteine-type peptidase activity"/>
    <property type="evidence" value="ECO:0007669"/>
    <property type="project" value="UniProtKB-KW"/>
</dbReference>
<evidence type="ECO:0000256" key="2">
    <source>
        <dbReference type="ARBA" id="ARBA00022670"/>
    </source>
</evidence>
<gene>
    <name evidence="7" type="ORF">SAMN05216283_10883</name>
</gene>
<keyword evidence="4" id="KW-0788">Thiol protease</keyword>
<evidence type="ECO:0000256" key="1">
    <source>
        <dbReference type="ARBA" id="ARBA00007074"/>
    </source>
</evidence>
<feature type="chain" id="PRO_5011681393" evidence="5">
    <location>
        <begin position="25"/>
        <end position="395"/>
    </location>
</feature>
<evidence type="ECO:0000256" key="5">
    <source>
        <dbReference type="SAM" id="SignalP"/>
    </source>
</evidence>
<sequence length="395" mass="43965">MTKQKNFSFLLLLLFISLIGCQNSAPTIPSELVEHVNTIQQTYAPDKREALFQIAIEQQGKSFLLTGETNLKEAHEALFAKEFSFPLIDQVAVLPSTDQKPWGLTILPVSNLRSKPAYSAELVTQALAGTPVMVLKKEDGWLLIQTPDNYISWVLSGSVNQMDDQQISQWKASDRLILTADQAYVLSEAKSEAPRISTLYKGSLLVNRGTKGNFFEVELPNKQVGYLPQTAATDYREWSLNSSVNTNLLQELAFQLLGRSYLWGGTSPVGMDCSGFIKTLYWSQGIILARDASLQVRHGEAVSLENGFQNLQEGDLLYFGRNATESSPERVTHVAFSLGGANYVHASGTIKINSLDPASERYSEYRKSSLLHARRIKSQLNTPGIQTAKQHPWYN</sequence>
<evidence type="ECO:0000313" key="8">
    <source>
        <dbReference type="Proteomes" id="UP000198964"/>
    </source>
</evidence>
<accession>A0A1I2JB19</accession>
<proteinExistence type="inferred from homology"/>
<dbReference type="InterPro" id="IPR038765">
    <property type="entry name" value="Papain-like_cys_pep_sf"/>
</dbReference>
<dbReference type="PROSITE" id="PS51935">
    <property type="entry name" value="NLPC_P60"/>
    <property type="match status" value="1"/>
</dbReference>